<evidence type="ECO:0000313" key="5">
    <source>
        <dbReference type="Proteomes" id="UP000281192"/>
    </source>
</evidence>
<dbReference type="EMBL" id="CP026100">
    <property type="protein sequence ID" value="AYV45518.1"/>
    <property type="molecule type" value="Genomic_DNA"/>
</dbReference>
<evidence type="ECO:0000256" key="1">
    <source>
        <dbReference type="SAM" id="MobiDB-lite"/>
    </source>
</evidence>
<sequence>MGRQRRLRSRRDEEDLPRRHAGQGADRQAAAAGVERQEPPPVGEVSAKPTEGGGSAEVAVAPPTGPSGRLPHGGRFFKLSPRSGPAACGRG</sequence>
<protein>
    <submittedName>
        <fullName evidence="3">Uncharacterized protein</fullName>
    </submittedName>
</protein>
<dbReference type="EMBL" id="PJRQ01000001">
    <property type="protein sequence ID" value="PLR21974.1"/>
    <property type="molecule type" value="Genomic_DNA"/>
</dbReference>
<evidence type="ECO:0000313" key="2">
    <source>
        <dbReference type="EMBL" id="AYV45518.1"/>
    </source>
</evidence>
<reference evidence="3 4" key="1">
    <citation type="submission" date="2017-12" db="EMBL/GenBank/DDBJ databases">
        <title>The genome sequence of Caulobacter flavus CGMCC1 15093.</title>
        <authorList>
            <person name="Gao J."/>
            <person name="Mao X."/>
            <person name="Sun J."/>
        </authorList>
    </citation>
    <scope>NUCLEOTIDE SEQUENCE [LARGE SCALE GENOMIC DNA]</scope>
    <source>
        <strain evidence="3 4">CGMCC1 15093</strain>
    </source>
</reference>
<gene>
    <name evidence="2" type="ORF">C1707_04230</name>
    <name evidence="3" type="ORF">CFHF_00110</name>
</gene>
<feature type="region of interest" description="Disordered" evidence="1">
    <location>
        <begin position="1"/>
        <end position="91"/>
    </location>
</feature>
<evidence type="ECO:0000313" key="4">
    <source>
        <dbReference type="Proteomes" id="UP000234483"/>
    </source>
</evidence>
<proteinExistence type="predicted"/>
<dbReference type="AlphaFoldDB" id="A0A2N5D7D3"/>
<dbReference type="KEGG" id="cfh:C1707_04230"/>
<accession>A0A2N5D7D3</accession>
<name>A0A2N5D7D3_9CAUL</name>
<keyword evidence="5" id="KW-1185">Reference proteome</keyword>
<dbReference type="Proteomes" id="UP000281192">
    <property type="component" value="Chromosome"/>
</dbReference>
<evidence type="ECO:0000313" key="3">
    <source>
        <dbReference type="EMBL" id="PLR21974.1"/>
    </source>
</evidence>
<dbReference type="Proteomes" id="UP000234483">
    <property type="component" value="Unassembled WGS sequence"/>
</dbReference>
<organism evidence="3 4">
    <name type="scientific">Caulobacter flavus</name>
    <dbReference type="NCBI Taxonomy" id="1679497"/>
    <lineage>
        <taxon>Bacteria</taxon>
        <taxon>Pseudomonadati</taxon>
        <taxon>Pseudomonadota</taxon>
        <taxon>Alphaproteobacteria</taxon>
        <taxon>Caulobacterales</taxon>
        <taxon>Caulobacteraceae</taxon>
        <taxon>Caulobacter</taxon>
    </lineage>
</organism>
<reference evidence="2 5" key="2">
    <citation type="submission" date="2018-01" db="EMBL/GenBank/DDBJ databases">
        <title>Complete genome sequence of Caulobacter flavus RHGG3.</title>
        <authorList>
            <person name="Yang E."/>
        </authorList>
    </citation>
    <scope>NUCLEOTIDE SEQUENCE [LARGE SCALE GENOMIC DNA]</scope>
    <source>
        <strain evidence="2 5">RHGG3</strain>
    </source>
</reference>
<feature type="compositionally biased region" description="Low complexity" evidence="1">
    <location>
        <begin position="22"/>
        <end position="33"/>
    </location>
</feature>